<feature type="non-terminal residue" evidence="2">
    <location>
        <position position="1"/>
    </location>
</feature>
<protein>
    <submittedName>
        <fullName evidence="2">Uncharacterized protein</fullName>
    </submittedName>
</protein>
<evidence type="ECO:0000313" key="2">
    <source>
        <dbReference type="EMBL" id="JAC83327.1"/>
    </source>
</evidence>
<feature type="chain" id="PRO_5001606412" evidence="1">
    <location>
        <begin position="20"/>
        <end position="77"/>
    </location>
</feature>
<keyword evidence="1" id="KW-0732">Signal</keyword>
<dbReference type="EMBL" id="GBEZ01001664">
    <property type="protein sequence ID" value="JAC83327.1"/>
    <property type="molecule type" value="Transcribed_RNA"/>
</dbReference>
<name>A0A061SDU0_9CHLO</name>
<gene>
    <name evidence="2" type="ORF">TSPGSL018_3605</name>
</gene>
<accession>A0A061SDU0</accession>
<feature type="signal peptide" evidence="1">
    <location>
        <begin position="1"/>
        <end position="19"/>
    </location>
</feature>
<evidence type="ECO:0000256" key="1">
    <source>
        <dbReference type="SAM" id="SignalP"/>
    </source>
</evidence>
<organism evidence="2">
    <name type="scientific">Tetraselmis sp. GSL018</name>
    <dbReference type="NCBI Taxonomy" id="582737"/>
    <lineage>
        <taxon>Eukaryota</taxon>
        <taxon>Viridiplantae</taxon>
        <taxon>Chlorophyta</taxon>
        <taxon>core chlorophytes</taxon>
        <taxon>Chlorodendrophyceae</taxon>
        <taxon>Chlorodendrales</taxon>
        <taxon>Chlorodendraceae</taxon>
        <taxon>Tetraselmis</taxon>
    </lineage>
</organism>
<dbReference type="AlphaFoldDB" id="A0A061SDU0"/>
<sequence>KYVELALYFFVLQAMQAQTSTCCEGGFAIESLLLQVQLPMTDFLMAQALNQYGRGWKTTLSHRRDLCSKLVGRPCPY</sequence>
<proteinExistence type="predicted"/>
<reference evidence="2" key="1">
    <citation type="submission" date="2014-05" db="EMBL/GenBank/DDBJ databases">
        <title>The transcriptome of the halophilic microalga Tetraselmis sp. GSL018 isolated from the Great Salt Lake, Utah.</title>
        <authorList>
            <person name="Jinkerson R.E."/>
            <person name="D'Adamo S."/>
            <person name="Posewitz M.C."/>
        </authorList>
    </citation>
    <scope>NUCLEOTIDE SEQUENCE</scope>
    <source>
        <strain evidence="2">GSL018</strain>
    </source>
</reference>